<keyword evidence="1" id="KW-0472">Membrane</keyword>
<gene>
    <name evidence="2" type="ORF">TanjilG_26929</name>
</gene>
<name>A0A4P1RJ50_LUPAN</name>
<evidence type="ECO:0000313" key="2">
    <source>
        <dbReference type="EMBL" id="OIW11563.1"/>
    </source>
</evidence>
<evidence type="ECO:0000256" key="1">
    <source>
        <dbReference type="SAM" id="Phobius"/>
    </source>
</evidence>
<feature type="transmembrane region" description="Helical" evidence="1">
    <location>
        <begin position="39"/>
        <end position="61"/>
    </location>
</feature>
<dbReference type="EMBL" id="CM007365">
    <property type="protein sequence ID" value="OIW11563.1"/>
    <property type="molecule type" value="Genomic_DNA"/>
</dbReference>
<feature type="transmembrane region" description="Helical" evidence="1">
    <location>
        <begin position="6"/>
        <end position="27"/>
    </location>
</feature>
<dbReference type="AlphaFoldDB" id="A0A4P1RJ50"/>
<protein>
    <submittedName>
        <fullName evidence="2">Uncharacterized protein</fullName>
    </submittedName>
</protein>
<accession>A0A4P1RJ50</accession>
<organism evidence="2 3">
    <name type="scientific">Lupinus angustifolius</name>
    <name type="common">Narrow-leaved blue lupine</name>
    <dbReference type="NCBI Taxonomy" id="3871"/>
    <lineage>
        <taxon>Eukaryota</taxon>
        <taxon>Viridiplantae</taxon>
        <taxon>Streptophyta</taxon>
        <taxon>Embryophyta</taxon>
        <taxon>Tracheophyta</taxon>
        <taxon>Spermatophyta</taxon>
        <taxon>Magnoliopsida</taxon>
        <taxon>eudicotyledons</taxon>
        <taxon>Gunneridae</taxon>
        <taxon>Pentapetalae</taxon>
        <taxon>rosids</taxon>
        <taxon>fabids</taxon>
        <taxon>Fabales</taxon>
        <taxon>Fabaceae</taxon>
        <taxon>Papilionoideae</taxon>
        <taxon>50 kb inversion clade</taxon>
        <taxon>genistoids sensu lato</taxon>
        <taxon>core genistoids</taxon>
        <taxon>Genisteae</taxon>
        <taxon>Lupinus</taxon>
    </lineage>
</organism>
<reference evidence="2 3" key="1">
    <citation type="journal article" date="2017" name="Plant Biotechnol. J.">
        <title>A comprehensive draft genome sequence for lupin (Lupinus angustifolius), an emerging health food: insights into plant-microbe interactions and legume evolution.</title>
        <authorList>
            <person name="Hane J.K."/>
            <person name="Ming Y."/>
            <person name="Kamphuis L.G."/>
            <person name="Nelson M.N."/>
            <person name="Garg G."/>
            <person name="Atkins C.A."/>
            <person name="Bayer P.E."/>
            <person name="Bravo A."/>
            <person name="Bringans S."/>
            <person name="Cannon S."/>
            <person name="Edwards D."/>
            <person name="Foley R."/>
            <person name="Gao L.L."/>
            <person name="Harrison M.J."/>
            <person name="Huang W."/>
            <person name="Hurgobin B."/>
            <person name="Li S."/>
            <person name="Liu C.W."/>
            <person name="McGrath A."/>
            <person name="Morahan G."/>
            <person name="Murray J."/>
            <person name="Weller J."/>
            <person name="Jian J."/>
            <person name="Singh K.B."/>
        </authorList>
    </citation>
    <scope>NUCLEOTIDE SEQUENCE [LARGE SCALE GENOMIC DNA]</scope>
    <source>
        <strain evidence="3">cv. Tanjil</strain>
        <tissue evidence="2">Whole plant</tissue>
    </source>
</reference>
<sequence>MVAVAMQMVAVAMQMVAVAMQMVAVAMQMVAVAMQMVAVAMQMVAVAMQMVAVAMQMVAVAMQMVAVAMQMVAVAMQMVAVAMQMVAVAMQMNIACRNPLMPFNESPQQEMQPHTVFCSEMIRTECENTRRFRQRIESSFRLVITRHRVTVIIVVNEATLSLAGFGFCRDGSDVFHHCSVIGVH</sequence>
<dbReference type="Proteomes" id="UP000188354">
    <property type="component" value="Chromosome LG05"/>
</dbReference>
<keyword evidence="3" id="KW-1185">Reference proteome</keyword>
<keyword evidence="1" id="KW-0812">Transmembrane</keyword>
<keyword evidence="1" id="KW-1133">Transmembrane helix</keyword>
<feature type="transmembrane region" description="Helical" evidence="1">
    <location>
        <begin position="67"/>
        <end position="90"/>
    </location>
</feature>
<evidence type="ECO:0000313" key="3">
    <source>
        <dbReference type="Proteomes" id="UP000188354"/>
    </source>
</evidence>
<proteinExistence type="predicted"/>
<dbReference type="Gramene" id="OIW11563">
    <property type="protein sequence ID" value="OIW11563"/>
    <property type="gene ID" value="TanjilG_26929"/>
</dbReference>